<dbReference type="RefSeq" id="WP_068880977.1">
    <property type="nucleotide sequence ID" value="NZ_LNTU01000002.1"/>
</dbReference>
<dbReference type="SUPFAM" id="SSF143744">
    <property type="entry name" value="GlcG-like"/>
    <property type="match status" value="1"/>
</dbReference>
<keyword evidence="3" id="KW-1185">Reference proteome</keyword>
<evidence type="ECO:0000313" key="2">
    <source>
        <dbReference type="EMBL" id="KXF78138.1"/>
    </source>
</evidence>
<name>A0A135HYB1_9HYPH</name>
<accession>A0A135HYB1</accession>
<keyword evidence="1" id="KW-0732">Signal</keyword>
<evidence type="ECO:0000256" key="1">
    <source>
        <dbReference type="SAM" id="SignalP"/>
    </source>
</evidence>
<gene>
    <name evidence="2" type="ORF">ATN84_23510</name>
</gene>
<dbReference type="InterPro" id="IPR052517">
    <property type="entry name" value="GlcG_carb_metab_protein"/>
</dbReference>
<evidence type="ECO:0008006" key="4">
    <source>
        <dbReference type="Google" id="ProtNLM"/>
    </source>
</evidence>
<dbReference type="InterPro" id="IPR005624">
    <property type="entry name" value="PduO/GlcC-like"/>
</dbReference>
<feature type="signal peptide" evidence="1">
    <location>
        <begin position="1"/>
        <end position="21"/>
    </location>
</feature>
<dbReference type="AlphaFoldDB" id="A0A135HYB1"/>
<dbReference type="Gene3D" id="3.30.450.150">
    <property type="entry name" value="Haem-degrading domain"/>
    <property type="match status" value="1"/>
</dbReference>
<evidence type="ECO:0000313" key="3">
    <source>
        <dbReference type="Proteomes" id="UP000070107"/>
    </source>
</evidence>
<feature type="chain" id="PRO_5007465406" description="Heme-binding protein" evidence="1">
    <location>
        <begin position="22"/>
        <end position="163"/>
    </location>
</feature>
<dbReference type="OrthoDB" id="5786851at2"/>
<dbReference type="STRING" id="1494590.ATN84_23510"/>
<dbReference type="PANTHER" id="PTHR34309">
    <property type="entry name" value="SLR1406 PROTEIN"/>
    <property type="match status" value="1"/>
</dbReference>
<organism evidence="2 3">
    <name type="scientific">Paramesorhizobium deserti</name>
    <dbReference type="NCBI Taxonomy" id="1494590"/>
    <lineage>
        <taxon>Bacteria</taxon>
        <taxon>Pseudomonadati</taxon>
        <taxon>Pseudomonadota</taxon>
        <taxon>Alphaproteobacteria</taxon>
        <taxon>Hyphomicrobiales</taxon>
        <taxon>Phyllobacteriaceae</taxon>
        <taxon>Paramesorhizobium</taxon>
    </lineage>
</organism>
<reference evidence="2 3" key="1">
    <citation type="submission" date="2015-11" db="EMBL/GenBank/DDBJ databases">
        <title>Draft genome sequence of Paramesorhizobium deserti A-3-E, a strain highly resistant to diverse beta-lactam antibiotics.</title>
        <authorList>
            <person name="Lv R."/>
            <person name="Yang X."/>
            <person name="Fang N."/>
            <person name="Guo J."/>
            <person name="Luo X."/>
            <person name="Peng F."/>
            <person name="Yang R."/>
            <person name="Cui Y."/>
            <person name="Fang C."/>
            <person name="Song Y."/>
        </authorList>
    </citation>
    <scope>NUCLEOTIDE SEQUENCE [LARGE SCALE GENOMIC DNA]</scope>
    <source>
        <strain evidence="2 3">A-3-E</strain>
    </source>
</reference>
<dbReference type="EMBL" id="LNTU01000002">
    <property type="protein sequence ID" value="KXF78138.1"/>
    <property type="molecule type" value="Genomic_DNA"/>
</dbReference>
<protein>
    <recommendedName>
        <fullName evidence="4">Heme-binding protein</fullName>
    </recommendedName>
</protein>
<dbReference type="Proteomes" id="UP000070107">
    <property type="component" value="Unassembled WGS sequence"/>
</dbReference>
<dbReference type="Pfam" id="PF03928">
    <property type="entry name" value="HbpS-like"/>
    <property type="match status" value="1"/>
</dbReference>
<proteinExistence type="predicted"/>
<dbReference type="PANTHER" id="PTHR34309:SF10">
    <property type="entry name" value="SLR1406 PROTEIN"/>
    <property type="match status" value="1"/>
</dbReference>
<comment type="caution">
    <text evidence="2">The sequence shown here is derived from an EMBL/GenBank/DDBJ whole genome shotgun (WGS) entry which is preliminary data.</text>
</comment>
<sequence length="163" mass="16708">MNFGSKTIYTAFVLVSLTARAGADVVSENQVSAKDAVQAAQAAVDKCRSDGYDVSAAVVDKSGNIKAFIRADGASPHTIDSSRKKAYTAISLRRPTSFYAKLIQENPENAALKDMNDSILILGGGLPIEMNGEPVGGIGVGGAPGAQFDEACAAAGISAITAK</sequence>
<dbReference type="InterPro" id="IPR038084">
    <property type="entry name" value="PduO/GlcC-like_sf"/>
</dbReference>